<dbReference type="Pfam" id="PF03747">
    <property type="entry name" value="ADP_ribosyl_GH"/>
    <property type="match status" value="1"/>
</dbReference>
<dbReference type="RefSeq" id="WP_149732898.1">
    <property type="nucleotide sequence ID" value="NZ_FMXB01000035.1"/>
</dbReference>
<dbReference type="PANTHER" id="PTHR16222:SF24">
    <property type="entry name" value="ADP-RIBOSYLHYDROLASE ARH3"/>
    <property type="match status" value="1"/>
</dbReference>
<gene>
    <name evidence="4" type="ORF">SAMN02910315_02432</name>
</gene>
<evidence type="ECO:0000313" key="4">
    <source>
        <dbReference type="EMBL" id="SDA72833.1"/>
    </source>
</evidence>
<organism evidence="4 5">
    <name type="scientific">Methanobrevibacter millerae</name>
    <dbReference type="NCBI Taxonomy" id="230361"/>
    <lineage>
        <taxon>Archaea</taxon>
        <taxon>Methanobacteriati</taxon>
        <taxon>Methanobacteriota</taxon>
        <taxon>Methanomada group</taxon>
        <taxon>Methanobacteria</taxon>
        <taxon>Methanobacteriales</taxon>
        <taxon>Methanobacteriaceae</taxon>
        <taxon>Methanobrevibacter</taxon>
    </lineage>
</organism>
<keyword evidence="2 4" id="KW-0378">Hydrolase</keyword>
<dbReference type="AlphaFoldDB" id="A0A1G5XQX3"/>
<feature type="binding site" evidence="3">
    <location>
        <position position="256"/>
    </location>
    <ligand>
        <name>Mg(2+)</name>
        <dbReference type="ChEBI" id="CHEBI:18420"/>
        <label>1</label>
    </ligand>
</feature>
<dbReference type="Gene3D" id="1.10.4080.10">
    <property type="entry name" value="ADP-ribosylation/Crystallin J1"/>
    <property type="match status" value="1"/>
</dbReference>
<evidence type="ECO:0000256" key="3">
    <source>
        <dbReference type="PIRSR" id="PIRSR605502-1"/>
    </source>
</evidence>
<dbReference type="OrthoDB" id="114878at2157"/>
<proteinExistence type="inferred from homology"/>
<dbReference type="GO" id="GO:0016787">
    <property type="term" value="F:hydrolase activity"/>
    <property type="evidence" value="ECO:0007669"/>
    <property type="project" value="UniProtKB-KW"/>
</dbReference>
<dbReference type="PANTHER" id="PTHR16222">
    <property type="entry name" value="ADP-RIBOSYLGLYCOHYDROLASE"/>
    <property type="match status" value="1"/>
</dbReference>
<dbReference type="SUPFAM" id="SSF101478">
    <property type="entry name" value="ADP-ribosylglycohydrolase"/>
    <property type="match status" value="1"/>
</dbReference>
<dbReference type="STRING" id="230361.sm9_1435"/>
<name>A0A1G5XQX3_9EURY</name>
<feature type="binding site" evidence="3">
    <location>
        <position position="52"/>
    </location>
    <ligand>
        <name>Mg(2+)</name>
        <dbReference type="ChEBI" id="CHEBI:18420"/>
        <label>1</label>
    </ligand>
</feature>
<dbReference type="GO" id="GO:0046872">
    <property type="term" value="F:metal ion binding"/>
    <property type="evidence" value="ECO:0007669"/>
    <property type="project" value="UniProtKB-KW"/>
</dbReference>
<dbReference type="InterPro" id="IPR050792">
    <property type="entry name" value="ADP-ribosylglycohydrolase"/>
</dbReference>
<feature type="binding site" evidence="3">
    <location>
        <position position="254"/>
    </location>
    <ligand>
        <name>Mg(2+)</name>
        <dbReference type="ChEBI" id="CHEBI:18420"/>
        <label>1</label>
    </ligand>
</feature>
<dbReference type="InterPro" id="IPR036705">
    <property type="entry name" value="Ribosyl_crysJ1_sf"/>
</dbReference>
<evidence type="ECO:0000256" key="2">
    <source>
        <dbReference type="ARBA" id="ARBA00022801"/>
    </source>
</evidence>
<sequence length="304" mass="33907">MKVKDGIIGLIIGDALGVPVEFSSREELMREPVTDMIGYGTYGMPAGTWSDDSSMAIATMASIVNKNGIDYDDMMHEFLEWIENGKYTQYNDTFDYGPTTSHGLYNYKRGTEAIFCGGTGERDNGNGSLMRILPLAFIPNIEYETIENISGLTHRHMRSKIACVFYIEIAKSMLENDLTIDEHIRLTGDKIQKHYEGNKELNHFSRVFNDDLNDVDTISSSGYVINTFESVIYCLKNTDNYRDAVLKAVNLGGDTDTVGAICGGLAGIYYGYDAIPVDWIEDIPKIDKVLQLCEKYGAFCDGCL</sequence>
<keyword evidence="5" id="KW-1185">Reference proteome</keyword>
<feature type="binding site" evidence="3">
    <location>
        <position position="257"/>
    </location>
    <ligand>
        <name>Mg(2+)</name>
        <dbReference type="ChEBI" id="CHEBI:18420"/>
        <label>1</label>
    </ligand>
</feature>
<keyword evidence="3" id="KW-0479">Metal-binding</keyword>
<comment type="cofactor">
    <cofactor evidence="3">
        <name>Mg(2+)</name>
        <dbReference type="ChEBI" id="CHEBI:18420"/>
    </cofactor>
    <text evidence="3">Binds 2 magnesium ions per subunit.</text>
</comment>
<evidence type="ECO:0000313" key="5">
    <source>
        <dbReference type="Proteomes" id="UP000323439"/>
    </source>
</evidence>
<dbReference type="EMBL" id="FMXB01000035">
    <property type="protein sequence ID" value="SDA72833.1"/>
    <property type="molecule type" value="Genomic_DNA"/>
</dbReference>
<feature type="binding site" evidence="3">
    <location>
        <position position="50"/>
    </location>
    <ligand>
        <name>Mg(2+)</name>
        <dbReference type="ChEBI" id="CHEBI:18420"/>
        <label>1</label>
    </ligand>
</feature>
<keyword evidence="3" id="KW-0460">Magnesium</keyword>
<reference evidence="4 5" key="1">
    <citation type="submission" date="2016-10" db="EMBL/GenBank/DDBJ databases">
        <authorList>
            <person name="Varghese N."/>
            <person name="Submissions S."/>
        </authorList>
    </citation>
    <scope>NUCLEOTIDE SEQUENCE [LARGE SCALE GENOMIC DNA]</scope>
    <source>
        <strain evidence="4 5">DSM 16643</strain>
    </source>
</reference>
<comment type="similarity">
    <text evidence="1">Belongs to the ADP-ribosylglycohydrolase family.</text>
</comment>
<accession>A0A1G5XQX3</accession>
<protein>
    <submittedName>
        <fullName evidence="4">ADP-ribosylglycohydrolase</fullName>
    </submittedName>
</protein>
<feature type="binding site" evidence="3">
    <location>
        <position position="51"/>
    </location>
    <ligand>
        <name>Mg(2+)</name>
        <dbReference type="ChEBI" id="CHEBI:18420"/>
        <label>1</label>
    </ligand>
</feature>
<dbReference type="InterPro" id="IPR005502">
    <property type="entry name" value="Ribosyl_crysJ1"/>
</dbReference>
<dbReference type="Proteomes" id="UP000323439">
    <property type="component" value="Unassembled WGS sequence"/>
</dbReference>
<evidence type="ECO:0000256" key="1">
    <source>
        <dbReference type="ARBA" id="ARBA00010702"/>
    </source>
</evidence>